<accession>A0A9W8GWA6</accession>
<keyword evidence="2" id="KW-1185">Reference proteome</keyword>
<gene>
    <name evidence="1" type="ORF">GGI19_004415</name>
</gene>
<dbReference type="OrthoDB" id="5555776at2759"/>
<sequence>MYTRLPLQLFPLHVVQLIVNHVVGSTHLHFDGVKPRSKDYKRLLKPLLHVCLNFRAVAHPLYYQGCGINLDVRASRVYINEYSGTTFTSYLNYPVRHLTREIQIRVHVDEVYGGQALRQLWTKPHDSWAFPLTRELTFDLVAKCHYDEDNNHLPLNTDANILAFAQRIKEIVPRVNKVYISIMDMDGELVTGSGKDLRFLISKLSELTDTTLLTHGCDQLVKCPDLVPVCKLTCIDFEIKEDACRILQLARLTAPTLQTINIWSHDDADTSRLIQDPDGGEYMEYPSVRRLTMTFGEVSEVSQRSTFRGAVPFPNLQRLVLNSGYPFGDDVLFRGNTTTLEYLKLCLTTGFVTLFSKHNVFTSTSHPKLHYVSIQLPSSVFPDEYAEASSCMQFGFGIAPGASVRRIASHGSMDKVIPQNILLLSSNGNIQYLSIPHTSLTFWEVVTLIKSLPLLSDLHTAPPTLRVLPLGITEEKLPETPSEGNTLWTNIGLFGTDLVRVAREVRITVRGSGQTSLPLGQKIQSAGLGDTVWPGVECLHLDTSKCNFKGVLKKDLSSGEKALDMLNELFSAALPSLREIAFLGPGANKAYNCIPIHWLINTRLDGPQPLRVLRITSDIHLDFTSHLSRLSTPIQLTCPDINTINISEDTVDGTPLLLPPLLASTLIDLRLGSVYVRKLWEPFVAPSDSDLVFSSLKSLTLCFTLGREIQPREYNATKFSMDSEDED</sequence>
<organism evidence="1 2">
    <name type="scientific">Coemansia pectinata</name>
    <dbReference type="NCBI Taxonomy" id="1052879"/>
    <lineage>
        <taxon>Eukaryota</taxon>
        <taxon>Fungi</taxon>
        <taxon>Fungi incertae sedis</taxon>
        <taxon>Zoopagomycota</taxon>
        <taxon>Kickxellomycotina</taxon>
        <taxon>Kickxellomycetes</taxon>
        <taxon>Kickxellales</taxon>
        <taxon>Kickxellaceae</taxon>
        <taxon>Coemansia</taxon>
    </lineage>
</organism>
<name>A0A9W8GWA6_9FUNG</name>
<dbReference type="AlphaFoldDB" id="A0A9W8GWA6"/>
<comment type="caution">
    <text evidence="1">The sequence shown here is derived from an EMBL/GenBank/DDBJ whole genome shotgun (WGS) entry which is preliminary data.</text>
</comment>
<proteinExistence type="predicted"/>
<evidence type="ECO:0000313" key="1">
    <source>
        <dbReference type="EMBL" id="KAJ2751541.1"/>
    </source>
</evidence>
<protein>
    <submittedName>
        <fullName evidence="1">Uncharacterized protein</fullName>
    </submittedName>
</protein>
<dbReference type="Proteomes" id="UP001140011">
    <property type="component" value="Unassembled WGS sequence"/>
</dbReference>
<dbReference type="EMBL" id="JANBUH010000388">
    <property type="protein sequence ID" value="KAJ2751541.1"/>
    <property type="molecule type" value="Genomic_DNA"/>
</dbReference>
<reference evidence="1" key="1">
    <citation type="submission" date="2022-07" db="EMBL/GenBank/DDBJ databases">
        <title>Phylogenomic reconstructions and comparative analyses of Kickxellomycotina fungi.</title>
        <authorList>
            <person name="Reynolds N.K."/>
            <person name="Stajich J.E."/>
            <person name="Barry K."/>
            <person name="Grigoriev I.V."/>
            <person name="Crous P."/>
            <person name="Smith M.E."/>
        </authorList>
    </citation>
    <scope>NUCLEOTIDE SEQUENCE</scope>
    <source>
        <strain evidence="1">BCRC 34297</strain>
    </source>
</reference>
<evidence type="ECO:0000313" key="2">
    <source>
        <dbReference type="Proteomes" id="UP001140011"/>
    </source>
</evidence>